<feature type="domain" description="Fimbrial-type adhesion" evidence="2">
    <location>
        <begin position="23"/>
        <end position="166"/>
    </location>
</feature>
<evidence type="ECO:0000313" key="3">
    <source>
        <dbReference type="EMBL" id="ADF62470.1"/>
    </source>
</evidence>
<feature type="signal peptide" evidence="1">
    <location>
        <begin position="1"/>
        <end position="17"/>
    </location>
</feature>
<dbReference type="AlphaFoldDB" id="A0A0H3CKQ6"/>
<gene>
    <name evidence="3" type="ordered locus">ECL_02934</name>
</gene>
<dbReference type="SUPFAM" id="SSF49401">
    <property type="entry name" value="Bacterial adhesins"/>
    <property type="match status" value="1"/>
</dbReference>
<organism evidence="3 4">
    <name type="scientific">Enterobacter cloacae subsp. cloacae (strain ATCC 13047 / DSM 30054 / NBRC 13535 / NCTC 10005 / WDCM 00083 / NCDC 279-56)</name>
    <dbReference type="NCBI Taxonomy" id="716541"/>
    <lineage>
        <taxon>Bacteria</taxon>
        <taxon>Pseudomonadati</taxon>
        <taxon>Pseudomonadota</taxon>
        <taxon>Gammaproteobacteria</taxon>
        <taxon>Enterobacterales</taxon>
        <taxon>Enterobacteriaceae</taxon>
        <taxon>Enterobacter</taxon>
        <taxon>Enterobacter cloacae complex</taxon>
    </lineage>
</organism>
<dbReference type="KEGG" id="enc:ECL_02934"/>
<dbReference type="InterPro" id="IPR008966">
    <property type="entry name" value="Adhesion_dom_sf"/>
</dbReference>
<proteinExistence type="predicted"/>
<dbReference type="InterPro" id="IPR000259">
    <property type="entry name" value="Adhesion_dom_fimbrial"/>
</dbReference>
<keyword evidence="1" id="KW-0732">Signal</keyword>
<dbReference type="PANTHER" id="PTHR33420">
    <property type="entry name" value="FIMBRIAL SUBUNIT ELFA-RELATED"/>
    <property type="match status" value="1"/>
</dbReference>
<dbReference type="InterPro" id="IPR036937">
    <property type="entry name" value="Adhesion_dom_fimbrial_sf"/>
</dbReference>
<protein>
    <recommendedName>
        <fullName evidence="2">Fimbrial-type adhesion domain-containing protein</fullName>
    </recommendedName>
</protein>
<dbReference type="Pfam" id="PF00419">
    <property type="entry name" value="Fimbrial"/>
    <property type="match status" value="1"/>
</dbReference>
<dbReference type="Proteomes" id="UP000002363">
    <property type="component" value="Chromosome"/>
</dbReference>
<dbReference type="HOGENOM" id="CLU_088965_6_3_6"/>
<dbReference type="PATRIC" id="fig|716541.4.peg.3103"/>
<evidence type="ECO:0000259" key="2">
    <source>
        <dbReference type="Pfam" id="PF00419"/>
    </source>
</evidence>
<dbReference type="EnsemblBacteria" id="ADF62470">
    <property type="protein sequence ID" value="ADF62470"/>
    <property type="gene ID" value="ECL_02934"/>
</dbReference>
<keyword evidence="4" id="KW-1185">Reference proteome</keyword>
<dbReference type="PANTHER" id="PTHR33420:SF27">
    <property type="entry name" value="PROTEIN FIMG"/>
    <property type="match status" value="1"/>
</dbReference>
<dbReference type="GO" id="GO:0009289">
    <property type="term" value="C:pilus"/>
    <property type="evidence" value="ECO:0007669"/>
    <property type="project" value="InterPro"/>
</dbReference>
<dbReference type="EMBL" id="CP001918">
    <property type="protein sequence ID" value="ADF62470.1"/>
    <property type="molecule type" value="Genomic_DNA"/>
</dbReference>
<name>A0A0H3CKQ6_ENTCC</name>
<dbReference type="InterPro" id="IPR050263">
    <property type="entry name" value="Bact_Fimbrial_Adh_Pro"/>
</dbReference>
<accession>A0A0H3CKQ6</accession>
<evidence type="ECO:0000256" key="1">
    <source>
        <dbReference type="SAM" id="SignalP"/>
    </source>
</evidence>
<dbReference type="Gene3D" id="2.60.40.1090">
    <property type="entry name" value="Fimbrial-type adhesion domain"/>
    <property type="match status" value="1"/>
</dbReference>
<sequence length="166" mass="17601">MKTLSLLLALTSLSAGATDVTLNIEGNIYDTTCQVDSASQNMVVDLGQAVASDFKDIGDTGPWKNFDLKLTNCPPTLTAATISVDGPRDTDHPFKFANSGTAKGVALELADRLDYIVLAPEARFSVVIDAGTHTADFPMAARYYATALPVTAGTFNSVVQATFTYQ</sequence>
<dbReference type="GO" id="GO:0043709">
    <property type="term" value="P:cell adhesion involved in single-species biofilm formation"/>
    <property type="evidence" value="ECO:0007669"/>
    <property type="project" value="TreeGrafter"/>
</dbReference>
<dbReference type="STRING" id="716541.ECL_02934"/>
<feature type="chain" id="PRO_5002606654" description="Fimbrial-type adhesion domain-containing protein" evidence="1">
    <location>
        <begin position="18"/>
        <end position="166"/>
    </location>
</feature>
<reference evidence="3 4" key="1">
    <citation type="journal article" date="2010" name="J. Bacteriol.">
        <title>Complete genome sequence of Enterobacter cloacae subsp. cloacae type strain ATCC 13047.</title>
        <authorList>
            <person name="Ren Y."/>
            <person name="Ren Y."/>
            <person name="Zhou Z."/>
            <person name="Guo X."/>
            <person name="Li Y."/>
            <person name="Feng L."/>
            <person name="Wang L."/>
        </authorList>
    </citation>
    <scope>NUCLEOTIDE SEQUENCE [LARGE SCALE GENOMIC DNA]</scope>
    <source>
        <strain evidence="4">ATCC 13047 / DSM 30054 / NBRC 13535 / NCTC 10005 / WDCM 00083 / NCDC 279-56</strain>
    </source>
</reference>
<dbReference type="OrthoDB" id="6631341at2"/>
<evidence type="ECO:0000313" key="4">
    <source>
        <dbReference type="Proteomes" id="UP000002363"/>
    </source>
</evidence>
<dbReference type="RefSeq" id="WP_013097477.1">
    <property type="nucleotide sequence ID" value="NC_014121.1"/>
</dbReference>
<dbReference type="eggNOG" id="COG3539">
    <property type="taxonomic scope" value="Bacteria"/>
</dbReference>